<name>A0A1M5ZGM8_9FIRM</name>
<accession>A0A1M5ZGM8</accession>
<dbReference type="Proteomes" id="UP000183995">
    <property type="component" value="Unassembled WGS sequence"/>
</dbReference>
<dbReference type="EMBL" id="FQXV01000020">
    <property type="protein sequence ID" value="SHI23334.1"/>
    <property type="molecule type" value="Genomic_DNA"/>
</dbReference>
<dbReference type="GO" id="GO:0008202">
    <property type="term" value="P:steroid metabolic process"/>
    <property type="evidence" value="ECO:0007669"/>
    <property type="project" value="TreeGrafter"/>
</dbReference>
<dbReference type="AlphaFoldDB" id="A0A1M5ZGM8"/>
<gene>
    <name evidence="1" type="ORF">SAMN02745823_03703</name>
</gene>
<proteinExistence type="predicted"/>
<sequence length="284" mass="30893">MSNHNQKAVLVTGSSSGIGRACGMYLAERGYLVFAGVRKGEDADKLAGLGLKNLVPVCPLDMTKPEDITGAGRTIEEELSKRGIPGLYAVLNNAGGGFIAPLELMDIDKWRRETETRLVGPVALLQATLPLLRKGGGRVLWIQTPGLMPIAFDASIHACDFASNCLSRTLGQELKPWGIPSIQIRCGAISTPSVERSYRELAASMAQWSSAGLELYNEALRKTEKSFRAMDAGRSDPEMIARLVFRALGDRKPKRRYHAGAMSGVSAVMECLPHPLVDRIMEKR</sequence>
<dbReference type="GO" id="GO:0016491">
    <property type="term" value="F:oxidoreductase activity"/>
    <property type="evidence" value="ECO:0007669"/>
    <property type="project" value="TreeGrafter"/>
</dbReference>
<dbReference type="InterPro" id="IPR002347">
    <property type="entry name" value="SDR_fam"/>
</dbReference>
<reference evidence="1 2" key="1">
    <citation type="submission" date="2016-11" db="EMBL/GenBank/DDBJ databases">
        <authorList>
            <person name="Jaros S."/>
            <person name="Januszkiewicz K."/>
            <person name="Wedrychowicz H."/>
        </authorList>
    </citation>
    <scope>NUCLEOTIDE SEQUENCE [LARGE SCALE GENOMIC DNA]</scope>
    <source>
        <strain evidence="1 2">DSM 10068</strain>
    </source>
</reference>
<dbReference type="Pfam" id="PF00106">
    <property type="entry name" value="adh_short"/>
    <property type="match status" value="1"/>
</dbReference>
<evidence type="ECO:0000313" key="2">
    <source>
        <dbReference type="Proteomes" id="UP000183995"/>
    </source>
</evidence>
<dbReference type="InterPro" id="IPR036291">
    <property type="entry name" value="NAD(P)-bd_dom_sf"/>
</dbReference>
<dbReference type="RefSeq" id="WP_073082843.1">
    <property type="nucleotide sequence ID" value="NZ_FQXV01000020.1"/>
</dbReference>
<keyword evidence="2" id="KW-1185">Reference proteome</keyword>
<dbReference type="PANTHER" id="PTHR43313:SF1">
    <property type="entry name" value="3BETA-HYDROXYSTEROID DEHYDROGENASE DHS-16"/>
    <property type="match status" value="1"/>
</dbReference>
<dbReference type="Gene3D" id="3.40.50.720">
    <property type="entry name" value="NAD(P)-binding Rossmann-like Domain"/>
    <property type="match status" value="1"/>
</dbReference>
<dbReference type="STRING" id="1123282.SAMN02745823_03703"/>
<dbReference type="SUPFAM" id="SSF51735">
    <property type="entry name" value="NAD(P)-binding Rossmann-fold domains"/>
    <property type="match status" value="1"/>
</dbReference>
<organism evidence="1 2">
    <name type="scientific">Sporobacter termitidis DSM 10068</name>
    <dbReference type="NCBI Taxonomy" id="1123282"/>
    <lineage>
        <taxon>Bacteria</taxon>
        <taxon>Bacillati</taxon>
        <taxon>Bacillota</taxon>
        <taxon>Clostridia</taxon>
        <taxon>Eubacteriales</taxon>
        <taxon>Oscillospiraceae</taxon>
        <taxon>Sporobacter</taxon>
    </lineage>
</organism>
<dbReference type="PANTHER" id="PTHR43313">
    <property type="entry name" value="SHORT-CHAIN DEHYDROGENASE/REDUCTASE FAMILY 9C"/>
    <property type="match status" value="1"/>
</dbReference>
<protein>
    <submittedName>
        <fullName evidence="1">NADP-dependent 3-hydroxy acid dehydrogenase YdfG</fullName>
    </submittedName>
</protein>
<dbReference type="OrthoDB" id="9808814at2"/>
<evidence type="ECO:0000313" key="1">
    <source>
        <dbReference type="EMBL" id="SHI23334.1"/>
    </source>
</evidence>